<dbReference type="Gene3D" id="3.40.1360.10">
    <property type="match status" value="1"/>
</dbReference>
<dbReference type="Gene3D" id="3.90.580.10">
    <property type="entry name" value="Zinc finger, CHC2-type domain"/>
    <property type="match status" value="1"/>
</dbReference>
<dbReference type="Pfam" id="PF13155">
    <property type="entry name" value="Toprim_2"/>
    <property type="match status" value="1"/>
</dbReference>
<comment type="caution">
    <text evidence="1">The sequence shown here is derived from an EMBL/GenBank/DDBJ whole genome shotgun (WGS) entry which is preliminary data.</text>
</comment>
<proteinExistence type="predicted"/>
<dbReference type="InterPro" id="IPR036977">
    <property type="entry name" value="DNA_primase_Znf_CHC2"/>
</dbReference>
<reference evidence="1 2" key="1">
    <citation type="submission" date="2019-07" db="EMBL/GenBank/DDBJ databases">
        <title>Whole genome shotgun sequence of Sphingobacterium mizutaii NBRC 14946.</title>
        <authorList>
            <person name="Hosoyama A."/>
            <person name="Uohara A."/>
            <person name="Ohji S."/>
            <person name="Ichikawa N."/>
        </authorList>
    </citation>
    <scope>NUCLEOTIDE SEQUENCE [LARGE SCALE GENOMIC DNA]</scope>
    <source>
        <strain evidence="1 2">NBRC 14946</strain>
    </source>
</reference>
<dbReference type="Proteomes" id="UP000321676">
    <property type="component" value="Unassembled WGS sequence"/>
</dbReference>
<gene>
    <name evidence="1" type="primary">traP</name>
    <name evidence="1" type="ORF">SMI01S_01590</name>
</gene>
<accession>A0ABQ0VY92</accession>
<evidence type="ECO:0000313" key="1">
    <source>
        <dbReference type="EMBL" id="GEM66553.1"/>
    </source>
</evidence>
<dbReference type="EMBL" id="BJXH01000001">
    <property type="protein sequence ID" value="GEM66553.1"/>
    <property type="molecule type" value="Genomic_DNA"/>
</dbReference>
<organism evidence="1 2">
    <name type="scientific">Sphingobacterium mizutaii NBRC 14946 = DSM 11724</name>
    <dbReference type="NCBI Taxonomy" id="1220576"/>
    <lineage>
        <taxon>Bacteria</taxon>
        <taxon>Pseudomonadati</taxon>
        <taxon>Bacteroidota</taxon>
        <taxon>Sphingobacteriia</taxon>
        <taxon>Sphingobacteriales</taxon>
        <taxon>Sphingobacteriaceae</taxon>
        <taxon>Sphingobacterium</taxon>
    </lineage>
</organism>
<evidence type="ECO:0000313" key="2">
    <source>
        <dbReference type="Proteomes" id="UP000321676"/>
    </source>
</evidence>
<sequence>MDMEDNRRNVSLQEIRDMDLVSYLANLGHEPSKIRNNDFWYLSPLRDETVPSFKVNRRINRWYDHGMGRGGNLIDFAILYQNYSLSEFLAGFRNGSPVTMTSTRALRQRPARPESGIKIVEQRSLRSDSLLRYIQERRVSVHMADRYCREINYEISGNRYLGIGFPNDGGGFEIRSPDYKLGSSPKDISSHGTGSSEILVFEGFMDFLTFRTLHPEIDESRVDFMVLNSVSFFERAREKMETHQQISLYLDRDRAGSELTMYALSLDDRYRDQSILYKNHKDLNDWAMNPGRLAAPAHARRISR</sequence>
<protein>
    <submittedName>
        <fullName evidence="1">Transposase</fullName>
    </submittedName>
</protein>
<keyword evidence="2" id="KW-1185">Reference proteome</keyword>
<name>A0ABQ0VY92_9SPHI</name>
<dbReference type="SUPFAM" id="SSF57783">
    <property type="entry name" value="Zinc beta-ribbon"/>
    <property type="match status" value="1"/>
</dbReference>